<dbReference type="EMBL" id="MN738801">
    <property type="protein sequence ID" value="QHT37617.1"/>
    <property type="molecule type" value="Genomic_DNA"/>
</dbReference>
<organism evidence="2">
    <name type="scientific">viral metagenome</name>
    <dbReference type="NCBI Taxonomy" id="1070528"/>
    <lineage>
        <taxon>unclassified sequences</taxon>
        <taxon>metagenomes</taxon>
        <taxon>organismal metagenomes</taxon>
    </lineage>
</organism>
<sequence length="291" mass="34357">MSRFERRLGATSPRPGQAVCKIPKKNNTMLSGFIDVREKNTTNTTNKTNTTNNVNKKIIIEEVKEKTMDSNIKKVMNVNNQLKKAMEKITDGNVRLIYGHEIRLNTIELNVDCLNDIKCENIYNDQKNTEKEQQVLNNSEKIEEIYLNYNKLLLSIKNNETLNEEKIKEMNKNIEQEKLKINDLENNNNNLQHKLNEINKIDSKLIKFIEETKQKTEEKRIEKENEKQMQENEKQMQENEKQMQENEKQILRKDIENLKNKNKTLLNILKKIASKLDDSKDIVKEINKLKK</sequence>
<evidence type="ECO:0000256" key="1">
    <source>
        <dbReference type="SAM" id="MobiDB-lite"/>
    </source>
</evidence>
<protein>
    <submittedName>
        <fullName evidence="2">Uncharacterized protein</fullName>
    </submittedName>
</protein>
<reference evidence="2" key="1">
    <citation type="journal article" date="2020" name="Nature">
        <title>Giant virus diversity and host interactions through global metagenomics.</title>
        <authorList>
            <person name="Schulz F."/>
            <person name="Roux S."/>
            <person name="Paez-Espino D."/>
            <person name="Jungbluth S."/>
            <person name="Walsh D.A."/>
            <person name="Denef V.J."/>
            <person name="McMahon K.D."/>
            <person name="Konstantinidis K.T."/>
            <person name="Eloe-Fadrosh E.A."/>
            <person name="Kyrpides N.C."/>
            <person name="Woyke T."/>
        </authorList>
    </citation>
    <scope>NUCLEOTIDE SEQUENCE</scope>
    <source>
        <strain evidence="2">GVMAG-S-ERX555997-44</strain>
    </source>
</reference>
<feature type="region of interest" description="Disordered" evidence="1">
    <location>
        <begin position="1"/>
        <end position="21"/>
    </location>
</feature>
<dbReference type="AlphaFoldDB" id="A0A6C0F6Y5"/>
<name>A0A6C0F6Y5_9ZZZZ</name>
<accession>A0A6C0F6Y5</accession>
<evidence type="ECO:0000313" key="2">
    <source>
        <dbReference type="EMBL" id="QHT37617.1"/>
    </source>
</evidence>
<feature type="region of interest" description="Disordered" evidence="1">
    <location>
        <begin position="216"/>
        <end position="248"/>
    </location>
</feature>
<proteinExistence type="predicted"/>